<reference evidence="1" key="1">
    <citation type="submission" date="2023-10" db="EMBL/GenBank/DDBJ databases">
        <authorList>
            <person name="Rodriguez Cubillos JULIANA M."/>
            <person name="De Vega J."/>
        </authorList>
    </citation>
    <scope>NUCLEOTIDE SEQUENCE</scope>
</reference>
<accession>A0ACB0LR12</accession>
<dbReference type="Proteomes" id="UP001177021">
    <property type="component" value="Unassembled WGS sequence"/>
</dbReference>
<organism evidence="1 2">
    <name type="scientific">Trifolium pratense</name>
    <name type="common">Red clover</name>
    <dbReference type="NCBI Taxonomy" id="57577"/>
    <lineage>
        <taxon>Eukaryota</taxon>
        <taxon>Viridiplantae</taxon>
        <taxon>Streptophyta</taxon>
        <taxon>Embryophyta</taxon>
        <taxon>Tracheophyta</taxon>
        <taxon>Spermatophyta</taxon>
        <taxon>Magnoliopsida</taxon>
        <taxon>eudicotyledons</taxon>
        <taxon>Gunneridae</taxon>
        <taxon>Pentapetalae</taxon>
        <taxon>rosids</taxon>
        <taxon>fabids</taxon>
        <taxon>Fabales</taxon>
        <taxon>Fabaceae</taxon>
        <taxon>Papilionoideae</taxon>
        <taxon>50 kb inversion clade</taxon>
        <taxon>NPAAA clade</taxon>
        <taxon>Hologalegina</taxon>
        <taxon>IRL clade</taxon>
        <taxon>Trifolieae</taxon>
        <taxon>Trifolium</taxon>
    </lineage>
</organism>
<evidence type="ECO:0000313" key="1">
    <source>
        <dbReference type="EMBL" id="CAJ2672015.1"/>
    </source>
</evidence>
<name>A0ACB0LR12_TRIPR</name>
<proteinExistence type="predicted"/>
<sequence>MLLVKQQQHPPSSHDTLVLRCMLDELRDKIADEEREMEYVAQELNDEIQKKEVEVKKLKDEVSEKETKFRKQITASVRRLRAEVRKEKAPDVQKRRVEIPEANKRKVDFDYYKAELEILEAEAERQKAVEADVQKQQPENKVLEA</sequence>
<keyword evidence="2" id="KW-1185">Reference proteome</keyword>
<comment type="caution">
    <text evidence="1">The sequence shown here is derived from an EMBL/GenBank/DDBJ whole genome shotgun (WGS) entry which is preliminary data.</text>
</comment>
<dbReference type="EMBL" id="CASHSV030000615">
    <property type="protein sequence ID" value="CAJ2672015.1"/>
    <property type="molecule type" value="Genomic_DNA"/>
</dbReference>
<evidence type="ECO:0000313" key="2">
    <source>
        <dbReference type="Proteomes" id="UP001177021"/>
    </source>
</evidence>
<protein>
    <submittedName>
        <fullName evidence="1">Uncharacterized protein</fullName>
    </submittedName>
</protein>
<gene>
    <name evidence="1" type="ORF">MILVUS5_LOCUS35728</name>
</gene>